<dbReference type="RefSeq" id="WP_184923829.1">
    <property type="nucleotide sequence ID" value="NZ_JACHJR010000001.1"/>
</dbReference>
<proteinExistence type="predicted"/>
<dbReference type="Proteomes" id="UP000573327">
    <property type="component" value="Unassembled WGS sequence"/>
</dbReference>
<evidence type="ECO:0000256" key="1">
    <source>
        <dbReference type="SAM" id="Phobius"/>
    </source>
</evidence>
<feature type="transmembrane region" description="Helical" evidence="1">
    <location>
        <begin position="50"/>
        <end position="68"/>
    </location>
</feature>
<evidence type="ECO:0000313" key="3">
    <source>
        <dbReference type="EMBL" id="MBB4951693.1"/>
    </source>
</evidence>
<evidence type="ECO:0000313" key="4">
    <source>
        <dbReference type="Proteomes" id="UP000573327"/>
    </source>
</evidence>
<organism evidence="3 4">
    <name type="scientific">Kitasatospora gansuensis</name>
    <dbReference type="NCBI Taxonomy" id="258050"/>
    <lineage>
        <taxon>Bacteria</taxon>
        <taxon>Bacillati</taxon>
        <taxon>Actinomycetota</taxon>
        <taxon>Actinomycetes</taxon>
        <taxon>Kitasatosporales</taxon>
        <taxon>Streptomycetaceae</taxon>
        <taxon>Kitasatospora</taxon>
    </lineage>
</organism>
<keyword evidence="1" id="KW-1133">Transmembrane helix</keyword>
<protein>
    <recommendedName>
        <fullName evidence="2">YcxB-like C-terminal domain-containing protein</fullName>
    </recommendedName>
</protein>
<gene>
    <name evidence="3" type="ORF">F4556_007228</name>
</gene>
<accession>A0A7W7SJN5</accession>
<name>A0A7W7SJN5_9ACTN</name>
<evidence type="ECO:0000259" key="2">
    <source>
        <dbReference type="Pfam" id="PF14317"/>
    </source>
</evidence>
<dbReference type="EMBL" id="JACHJR010000001">
    <property type="protein sequence ID" value="MBB4951693.1"/>
    <property type="molecule type" value="Genomic_DNA"/>
</dbReference>
<comment type="caution">
    <text evidence="3">The sequence shown here is derived from an EMBL/GenBank/DDBJ whole genome shotgun (WGS) entry which is preliminary data.</text>
</comment>
<keyword evidence="1" id="KW-0812">Transmembrane</keyword>
<reference evidence="3 4" key="1">
    <citation type="submission" date="2020-08" db="EMBL/GenBank/DDBJ databases">
        <title>Sequencing the genomes of 1000 actinobacteria strains.</title>
        <authorList>
            <person name="Klenk H.-P."/>
        </authorList>
    </citation>
    <scope>NUCLEOTIDE SEQUENCE [LARGE SCALE GENOMIC DNA]</scope>
    <source>
        <strain evidence="3 4">DSM 44786</strain>
    </source>
</reference>
<dbReference type="InterPro" id="IPR025588">
    <property type="entry name" value="YcxB-like_C"/>
</dbReference>
<keyword evidence="1" id="KW-0472">Membrane</keyword>
<keyword evidence="4" id="KW-1185">Reference proteome</keyword>
<sequence>MNISTSYRMSFEELLRASKLGLRRRRRALWVCAIALPADGALLLPLGNYPVAAAGLATGALLLYWLTLGTRRAVRRSLSKATGTIQVELTDEAVTIRRPGVYTEIAWQQYHKVVDTPEFLLLYVNQVTLTAVLKRGLDGAQNAELAAFVTAIPKS</sequence>
<feature type="domain" description="YcxB-like C-terminal" evidence="2">
    <location>
        <begin position="89"/>
        <end position="148"/>
    </location>
</feature>
<dbReference type="Pfam" id="PF14317">
    <property type="entry name" value="YcxB"/>
    <property type="match status" value="1"/>
</dbReference>
<dbReference type="AlphaFoldDB" id="A0A7W7SJN5"/>